<dbReference type="OrthoDB" id="14196at2"/>
<evidence type="ECO:0000256" key="2">
    <source>
        <dbReference type="ARBA" id="ARBA00013194"/>
    </source>
</evidence>
<dbReference type="Pfam" id="PF13624">
    <property type="entry name" value="SurA_N_3"/>
    <property type="match status" value="1"/>
</dbReference>
<dbReference type="SUPFAM" id="SSF109998">
    <property type="entry name" value="Triger factor/SurA peptide-binding domain-like"/>
    <property type="match status" value="1"/>
</dbReference>
<dbReference type="PANTHER" id="PTHR47245:SF1">
    <property type="entry name" value="FOLDASE PROTEIN PRSA"/>
    <property type="match status" value="1"/>
</dbReference>
<dbReference type="PANTHER" id="PTHR47245">
    <property type="entry name" value="PEPTIDYLPROLYL ISOMERASE"/>
    <property type="match status" value="1"/>
</dbReference>
<dbReference type="InterPro" id="IPR050245">
    <property type="entry name" value="PrsA_foldase"/>
</dbReference>
<keyword evidence="4 6" id="KW-0697">Rotamase</keyword>
<organism evidence="8 9">
    <name type="scientific">Oceanispirochaeta crateris</name>
    <dbReference type="NCBI Taxonomy" id="2518645"/>
    <lineage>
        <taxon>Bacteria</taxon>
        <taxon>Pseudomonadati</taxon>
        <taxon>Spirochaetota</taxon>
        <taxon>Spirochaetia</taxon>
        <taxon>Spirochaetales</taxon>
        <taxon>Spirochaetaceae</taxon>
        <taxon>Oceanispirochaeta</taxon>
    </lineage>
</organism>
<dbReference type="AlphaFoldDB" id="A0A5C1QRF9"/>
<comment type="catalytic activity">
    <reaction evidence="1">
        <text>[protein]-peptidylproline (omega=180) = [protein]-peptidylproline (omega=0)</text>
        <dbReference type="Rhea" id="RHEA:16237"/>
        <dbReference type="Rhea" id="RHEA-COMP:10747"/>
        <dbReference type="Rhea" id="RHEA-COMP:10748"/>
        <dbReference type="ChEBI" id="CHEBI:83833"/>
        <dbReference type="ChEBI" id="CHEBI:83834"/>
        <dbReference type="EC" id="5.2.1.8"/>
    </reaction>
</comment>
<evidence type="ECO:0000313" key="9">
    <source>
        <dbReference type="Proteomes" id="UP000324209"/>
    </source>
</evidence>
<dbReference type="Proteomes" id="UP000324209">
    <property type="component" value="Chromosome"/>
</dbReference>
<evidence type="ECO:0000259" key="7">
    <source>
        <dbReference type="PROSITE" id="PS50198"/>
    </source>
</evidence>
<gene>
    <name evidence="8" type="ORF">EXM22_16815</name>
</gene>
<dbReference type="EC" id="5.2.1.8" evidence="2"/>
<dbReference type="Pfam" id="PF13616">
    <property type="entry name" value="Rotamase_3"/>
    <property type="match status" value="1"/>
</dbReference>
<evidence type="ECO:0000256" key="6">
    <source>
        <dbReference type="PROSITE-ProRule" id="PRU00278"/>
    </source>
</evidence>
<dbReference type="InterPro" id="IPR027304">
    <property type="entry name" value="Trigger_fact/SurA_dom_sf"/>
</dbReference>
<dbReference type="PROSITE" id="PS51257">
    <property type="entry name" value="PROKAR_LIPOPROTEIN"/>
    <property type="match status" value="1"/>
</dbReference>
<keyword evidence="9" id="KW-1185">Reference proteome</keyword>
<dbReference type="KEGG" id="ock:EXM22_16815"/>
<evidence type="ECO:0000313" key="8">
    <source>
        <dbReference type="EMBL" id="QEN09560.1"/>
    </source>
</evidence>
<accession>A0A5C1QRF9</accession>
<keyword evidence="5 6" id="KW-0413">Isomerase</keyword>
<protein>
    <recommendedName>
        <fullName evidence="2">peptidylprolyl isomerase</fullName>
        <ecNumber evidence="2">5.2.1.8</ecNumber>
    </recommendedName>
</protein>
<evidence type="ECO:0000256" key="3">
    <source>
        <dbReference type="ARBA" id="ARBA00022729"/>
    </source>
</evidence>
<reference evidence="8 9" key="1">
    <citation type="submission" date="2019-02" db="EMBL/GenBank/DDBJ databases">
        <title>Complete Genome Sequence and Methylome Analysis of free living Spirochaetas.</title>
        <authorList>
            <person name="Fomenkov A."/>
            <person name="Dubinina G."/>
            <person name="Leshcheva N."/>
            <person name="Mikheeva N."/>
            <person name="Grabovich M."/>
            <person name="Vincze T."/>
            <person name="Roberts R.J."/>
        </authorList>
    </citation>
    <scope>NUCLEOTIDE SEQUENCE [LARGE SCALE GENOMIC DNA]</scope>
    <source>
        <strain evidence="8 9">K2</strain>
    </source>
</reference>
<dbReference type="EMBL" id="CP036150">
    <property type="protein sequence ID" value="QEN09560.1"/>
    <property type="molecule type" value="Genomic_DNA"/>
</dbReference>
<dbReference type="InterPro" id="IPR000297">
    <property type="entry name" value="PPIase_PpiC"/>
</dbReference>
<proteinExistence type="predicted"/>
<dbReference type="PROSITE" id="PS50198">
    <property type="entry name" value="PPIC_PPIASE_2"/>
    <property type="match status" value="1"/>
</dbReference>
<dbReference type="PROSITE" id="PS01096">
    <property type="entry name" value="PPIC_PPIASE_1"/>
    <property type="match status" value="1"/>
</dbReference>
<evidence type="ECO:0000256" key="4">
    <source>
        <dbReference type="ARBA" id="ARBA00023110"/>
    </source>
</evidence>
<dbReference type="InterPro" id="IPR023058">
    <property type="entry name" value="PPIase_PpiC_CS"/>
</dbReference>
<dbReference type="Gene3D" id="3.10.50.40">
    <property type="match status" value="1"/>
</dbReference>
<dbReference type="RefSeq" id="WP_149487634.1">
    <property type="nucleotide sequence ID" value="NZ_CP036150.1"/>
</dbReference>
<feature type="domain" description="PpiC" evidence="7">
    <location>
        <begin position="172"/>
        <end position="270"/>
    </location>
</feature>
<name>A0A5C1QRF9_9SPIO</name>
<evidence type="ECO:0000256" key="5">
    <source>
        <dbReference type="ARBA" id="ARBA00023235"/>
    </source>
</evidence>
<sequence>MKKMIPVLLILIIALVSCGSGKLDEGVVARVNKSDIPQAEFDKEVEAFKKQYELQGQFLTDADLETIKPRLLDSLVVKQLLLEKANELKITADSEGVLSQIEGFKTQFPSEEDFRSSLETNGFTEESLIQELEWQSILQTLFEREVSDKVTVSDEEVRKFYDDNQNTYFITPESVNCSHILVMVNDEQSEEEALSKISSIHEKIKAGMDFGDAASAYSEGPTKASRGELGVINRGQTVPAFEEAAFNQEIGVVGDPVLSQFGYHLILVTAKNEETTTPFDDVKDLIKEQLHQQANEEDTMAYIEDLRNGAKIILPEWATVEAEAPVVAPAAQS</sequence>
<evidence type="ECO:0000256" key="1">
    <source>
        <dbReference type="ARBA" id="ARBA00000971"/>
    </source>
</evidence>
<dbReference type="SUPFAM" id="SSF54534">
    <property type="entry name" value="FKBP-like"/>
    <property type="match status" value="1"/>
</dbReference>
<dbReference type="Gene3D" id="1.10.4030.10">
    <property type="entry name" value="Porin chaperone SurA, peptide-binding domain"/>
    <property type="match status" value="1"/>
</dbReference>
<dbReference type="InterPro" id="IPR046357">
    <property type="entry name" value="PPIase_dom_sf"/>
</dbReference>
<dbReference type="GO" id="GO:0003755">
    <property type="term" value="F:peptidyl-prolyl cis-trans isomerase activity"/>
    <property type="evidence" value="ECO:0007669"/>
    <property type="project" value="UniProtKB-KW"/>
</dbReference>
<keyword evidence="3" id="KW-0732">Signal</keyword>